<evidence type="ECO:0000256" key="5">
    <source>
        <dbReference type="ARBA" id="ARBA00023136"/>
    </source>
</evidence>
<keyword evidence="9" id="KW-1185">Reference proteome</keyword>
<evidence type="ECO:0000259" key="7">
    <source>
        <dbReference type="PROSITE" id="PS50850"/>
    </source>
</evidence>
<evidence type="ECO:0000313" key="9">
    <source>
        <dbReference type="Proteomes" id="UP001061298"/>
    </source>
</evidence>
<dbReference type="InterPro" id="IPR020846">
    <property type="entry name" value="MFS_dom"/>
</dbReference>
<keyword evidence="4 6" id="KW-1133">Transmembrane helix</keyword>
<keyword evidence="3 6" id="KW-0812">Transmembrane</keyword>
<feature type="transmembrane region" description="Helical" evidence="6">
    <location>
        <begin position="133"/>
        <end position="152"/>
    </location>
</feature>
<feature type="transmembrane region" description="Helical" evidence="6">
    <location>
        <begin position="358"/>
        <end position="378"/>
    </location>
</feature>
<keyword evidence="5 6" id="KW-0472">Membrane</keyword>
<dbReference type="PANTHER" id="PTHR43124:SF3">
    <property type="entry name" value="CHLORAMPHENICOL EFFLUX PUMP RV0191"/>
    <property type="match status" value="1"/>
</dbReference>
<feature type="transmembrane region" description="Helical" evidence="6">
    <location>
        <begin position="158"/>
        <end position="179"/>
    </location>
</feature>
<feature type="transmembrane region" description="Helical" evidence="6">
    <location>
        <begin position="103"/>
        <end position="121"/>
    </location>
</feature>
<dbReference type="CDD" id="cd17324">
    <property type="entry name" value="MFS_NepI_like"/>
    <property type="match status" value="1"/>
</dbReference>
<feature type="transmembrane region" description="Helical" evidence="6">
    <location>
        <begin position="331"/>
        <end position="352"/>
    </location>
</feature>
<dbReference type="Gene3D" id="1.20.1250.20">
    <property type="entry name" value="MFS general substrate transporter like domains"/>
    <property type="match status" value="1"/>
</dbReference>
<dbReference type="Pfam" id="PF07690">
    <property type="entry name" value="MFS_1"/>
    <property type="match status" value="1"/>
</dbReference>
<evidence type="ECO:0000313" key="8">
    <source>
        <dbReference type="EMBL" id="UXY19444.1"/>
    </source>
</evidence>
<evidence type="ECO:0000256" key="6">
    <source>
        <dbReference type="SAM" id="Phobius"/>
    </source>
</evidence>
<reference evidence="8" key="1">
    <citation type="submission" date="2022-10" db="EMBL/GenBank/DDBJ databases">
        <authorList>
            <person name="Mo P."/>
        </authorList>
    </citation>
    <scope>NUCLEOTIDE SEQUENCE</scope>
    <source>
        <strain evidence="8">HUAS 13-4</strain>
    </source>
</reference>
<feature type="transmembrane region" description="Helical" evidence="6">
    <location>
        <begin position="292"/>
        <end position="310"/>
    </location>
</feature>
<evidence type="ECO:0000256" key="3">
    <source>
        <dbReference type="ARBA" id="ARBA00022692"/>
    </source>
</evidence>
<feature type="transmembrane region" description="Helical" evidence="6">
    <location>
        <begin position="70"/>
        <end position="91"/>
    </location>
</feature>
<evidence type="ECO:0000256" key="2">
    <source>
        <dbReference type="ARBA" id="ARBA00022475"/>
    </source>
</evidence>
<dbReference type="InterPro" id="IPR036259">
    <property type="entry name" value="MFS_trans_sf"/>
</dbReference>
<dbReference type="InterPro" id="IPR050189">
    <property type="entry name" value="MFS_Efflux_Transporters"/>
</dbReference>
<dbReference type="Proteomes" id="UP001061298">
    <property type="component" value="Chromosome"/>
</dbReference>
<evidence type="ECO:0000256" key="1">
    <source>
        <dbReference type="ARBA" id="ARBA00004651"/>
    </source>
</evidence>
<sequence length="406" mass="40858">MPLALLALAVGAFGIGTTEFVMMGLLPDVADDLHISIPTAGHLVSAYALGVVIGAPLLAAVTARMSRRTVLIGLMALFVLGNALSALAPGYGWLLAARFLSGLPHGAFFGVGAVVATDLVAPERKARSVSLMFMGLTVANIAGVPVATLMGQHLGWRATFLGVSAIGLAAIASLFLLIPHDHTHAPAGGLRGELAALRSLPVWLALGTTVAGFGALFSAYSYVTPMLTDAAGYADSSVTLLLALFGVGATIGNLVGGRLADHSLRGTLFGGLTSLAAVLSLFPLLMSAEWSAALAVTLLGMAAFVTGSPLQLMVMEKASAAPSLASSANQAAFNLANAGGAWIGGLALAAGFGVTSPAVAGAGLAVLGLAVAATAAAVDRRRVAQHAGRQRVVASHLPQESEALYR</sequence>
<keyword evidence="2" id="KW-1003">Cell membrane</keyword>
<dbReference type="PROSITE" id="PS50850">
    <property type="entry name" value="MFS"/>
    <property type="match status" value="1"/>
</dbReference>
<dbReference type="RefSeq" id="WP_263229581.1">
    <property type="nucleotide sequence ID" value="NZ_CP106793.1"/>
</dbReference>
<feature type="transmembrane region" description="Helical" evidence="6">
    <location>
        <begin position="268"/>
        <end position="286"/>
    </location>
</feature>
<name>A0ABY6DYH1_9ACTN</name>
<dbReference type="PANTHER" id="PTHR43124">
    <property type="entry name" value="PURINE EFFLUX PUMP PBUE"/>
    <property type="match status" value="1"/>
</dbReference>
<comment type="subcellular location">
    <subcellularLocation>
        <location evidence="1">Cell membrane</location>
        <topology evidence="1">Multi-pass membrane protein</topology>
    </subcellularLocation>
</comment>
<gene>
    <name evidence="8" type="ORF">N8I84_12430</name>
</gene>
<organism evidence="8 9">
    <name type="scientific">Streptomyces cynarae</name>
    <dbReference type="NCBI Taxonomy" id="2981134"/>
    <lineage>
        <taxon>Bacteria</taxon>
        <taxon>Bacillati</taxon>
        <taxon>Actinomycetota</taxon>
        <taxon>Actinomycetes</taxon>
        <taxon>Kitasatosporales</taxon>
        <taxon>Streptomycetaceae</taxon>
        <taxon>Streptomyces</taxon>
    </lineage>
</organism>
<dbReference type="SUPFAM" id="SSF103473">
    <property type="entry name" value="MFS general substrate transporter"/>
    <property type="match status" value="1"/>
</dbReference>
<dbReference type="EMBL" id="CP106793">
    <property type="protein sequence ID" value="UXY19444.1"/>
    <property type="molecule type" value="Genomic_DNA"/>
</dbReference>
<dbReference type="InterPro" id="IPR011701">
    <property type="entry name" value="MFS"/>
</dbReference>
<accession>A0ABY6DYH1</accession>
<feature type="domain" description="Major facilitator superfamily (MFS) profile" evidence="7">
    <location>
        <begin position="4"/>
        <end position="380"/>
    </location>
</feature>
<feature type="transmembrane region" description="Helical" evidence="6">
    <location>
        <begin position="238"/>
        <end position="256"/>
    </location>
</feature>
<protein>
    <submittedName>
        <fullName evidence="8">MFS transporter</fullName>
    </submittedName>
</protein>
<proteinExistence type="predicted"/>
<evidence type="ECO:0000256" key="4">
    <source>
        <dbReference type="ARBA" id="ARBA00022989"/>
    </source>
</evidence>
<feature type="transmembrane region" description="Helical" evidence="6">
    <location>
        <begin position="42"/>
        <end position="63"/>
    </location>
</feature>
<feature type="transmembrane region" description="Helical" evidence="6">
    <location>
        <begin position="200"/>
        <end position="223"/>
    </location>
</feature>